<sequence length="346" mass="38380">MSAGQANSTRTIAVVIPFFQRAPGILFRALQSVFAQDLPPKTMIKVYIIDDSSPVPAEAELSGLAPVPNVTVQVDRQPNSGPGGARNRGLSLAEGDGADFVAFLDSDDIWLPTHLRDALQALDLGHDFYCCDNSREGAFDLFSQDVPLLADKGRALVDRATLLDPKGPVLGFAAHALDDEFVTGYLSHTSTVVVRASRIRGLRFDPDLRSASEDRMFWLTAVLSGAPVAISWRCNVICGKGVNIFFAAHDWNAPATLERIGCQLLFAEKLLRMTSMTPSRSAFARDRARTKRREYSFLFLRTLLRGRRPPMASFWKLLQHDPLLPLRMPPLFLTVLCDRRPQARQF</sequence>
<dbReference type="InterPro" id="IPR050834">
    <property type="entry name" value="Glycosyltransf_2"/>
</dbReference>
<feature type="domain" description="Glycosyltransferase 2-like" evidence="1">
    <location>
        <begin position="14"/>
        <end position="132"/>
    </location>
</feature>
<dbReference type="EMBL" id="CP034328">
    <property type="protein sequence ID" value="AZL58131.1"/>
    <property type="molecule type" value="Genomic_DNA"/>
</dbReference>
<dbReference type="Pfam" id="PF00535">
    <property type="entry name" value="Glycos_transf_2"/>
    <property type="match status" value="1"/>
</dbReference>
<dbReference type="RefSeq" id="WP_125324332.1">
    <property type="nucleotide sequence ID" value="NZ_CP034328.1"/>
</dbReference>
<dbReference type="AlphaFoldDB" id="A0A3S8U3F7"/>
<gene>
    <name evidence="2" type="ORF">EI545_04315</name>
</gene>
<dbReference type="PANTHER" id="PTHR43685">
    <property type="entry name" value="GLYCOSYLTRANSFERASE"/>
    <property type="match status" value="1"/>
</dbReference>
<dbReference type="Proteomes" id="UP000282002">
    <property type="component" value="Chromosome"/>
</dbReference>
<name>A0A3S8U3F7_9RHOB</name>
<dbReference type="SUPFAM" id="SSF53448">
    <property type="entry name" value="Nucleotide-diphospho-sugar transferases"/>
    <property type="match status" value="1"/>
</dbReference>
<proteinExistence type="predicted"/>
<evidence type="ECO:0000259" key="1">
    <source>
        <dbReference type="Pfam" id="PF00535"/>
    </source>
</evidence>
<dbReference type="GO" id="GO:0016740">
    <property type="term" value="F:transferase activity"/>
    <property type="evidence" value="ECO:0007669"/>
    <property type="project" value="UniProtKB-KW"/>
</dbReference>
<dbReference type="InterPro" id="IPR029044">
    <property type="entry name" value="Nucleotide-diphossugar_trans"/>
</dbReference>
<dbReference type="PANTHER" id="PTHR43685:SF2">
    <property type="entry name" value="GLYCOSYLTRANSFERASE 2-LIKE DOMAIN-CONTAINING PROTEIN"/>
    <property type="match status" value="1"/>
</dbReference>
<dbReference type="OrthoDB" id="5291101at2"/>
<keyword evidence="2" id="KW-0808">Transferase</keyword>
<organism evidence="2 3">
    <name type="scientific">Tabrizicola piscis</name>
    <dbReference type="NCBI Taxonomy" id="2494374"/>
    <lineage>
        <taxon>Bacteria</taxon>
        <taxon>Pseudomonadati</taxon>
        <taxon>Pseudomonadota</taxon>
        <taxon>Alphaproteobacteria</taxon>
        <taxon>Rhodobacterales</taxon>
        <taxon>Paracoccaceae</taxon>
        <taxon>Tabrizicola</taxon>
    </lineage>
</organism>
<dbReference type="InterPro" id="IPR001173">
    <property type="entry name" value="Glyco_trans_2-like"/>
</dbReference>
<protein>
    <submittedName>
        <fullName evidence="2">Glycosyltransferase family 2 protein</fullName>
    </submittedName>
</protein>
<dbReference type="KEGG" id="taw:EI545_04315"/>
<evidence type="ECO:0000313" key="2">
    <source>
        <dbReference type="EMBL" id="AZL58131.1"/>
    </source>
</evidence>
<dbReference type="Gene3D" id="3.90.550.10">
    <property type="entry name" value="Spore Coat Polysaccharide Biosynthesis Protein SpsA, Chain A"/>
    <property type="match status" value="1"/>
</dbReference>
<dbReference type="CDD" id="cd00761">
    <property type="entry name" value="Glyco_tranf_GTA_type"/>
    <property type="match status" value="1"/>
</dbReference>
<evidence type="ECO:0000313" key="3">
    <source>
        <dbReference type="Proteomes" id="UP000282002"/>
    </source>
</evidence>
<accession>A0A3S8U3F7</accession>
<reference evidence="2 3" key="1">
    <citation type="submission" date="2018-12" db="EMBL/GenBank/DDBJ databases">
        <title>Complete genome sequencing of Tabrizicola sp. K13M18.</title>
        <authorList>
            <person name="Bae J.-W."/>
        </authorList>
    </citation>
    <scope>NUCLEOTIDE SEQUENCE [LARGE SCALE GENOMIC DNA]</scope>
    <source>
        <strain evidence="2 3">K13M18</strain>
    </source>
</reference>
<keyword evidence="3" id="KW-1185">Reference proteome</keyword>